<evidence type="ECO:0000256" key="1">
    <source>
        <dbReference type="SAM" id="Phobius"/>
    </source>
</evidence>
<dbReference type="Proteomes" id="UP001595699">
    <property type="component" value="Unassembled WGS sequence"/>
</dbReference>
<keyword evidence="1" id="KW-0472">Membrane</keyword>
<dbReference type="RefSeq" id="WP_205121759.1">
    <property type="nucleotide sequence ID" value="NZ_JAFBCM010000001.1"/>
</dbReference>
<reference evidence="3" key="1">
    <citation type="journal article" date="2019" name="Int. J. Syst. Evol. Microbiol.">
        <title>The Global Catalogue of Microorganisms (GCM) 10K type strain sequencing project: providing services to taxonomists for standard genome sequencing and annotation.</title>
        <authorList>
            <consortium name="The Broad Institute Genomics Platform"/>
            <consortium name="The Broad Institute Genome Sequencing Center for Infectious Disease"/>
            <person name="Wu L."/>
            <person name="Ma J."/>
        </authorList>
    </citation>
    <scope>NUCLEOTIDE SEQUENCE [LARGE SCALE GENOMIC DNA]</scope>
    <source>
        <strain evidence="3">CGMCC 4.7241</strain>
    </source>
</reference>
<proteinExistence type="predicted"/>
<feature type="transmembrane region" description="Helical" evidence="1">
    <location>
        <begin position="127"/>
        <end position="146"/>
    </location>
</feature>
<evidence type="ECO:0000313" key="3">
    <source>
        <dbReference type="Proteomes" id="UP001595699"/>
    </source>
</evidence>
<name>A0ABV7YNJ9_9ACTN</name>
<feature type="transmembrane region" description="Helical" evidence="1">
    <location>
        <begin position="100"/>
        <end position="121"/>
    </location>
</feature>
<comment type="caution">
    <text evidence="2">The sequence shown here is derived from an EMBL/GenBank/DDBJ whole genome shotgun (WGS) entry which is preliminary data.</text>
</comment>
<feature type="transmembrane region" description="Helical" evidence="1">
    <location>
        <begin position="58"/>
        <end position="79"/>
    </location>
</feature>
<evidence type="ECO:0000313" key="2">
    <source>
        <dbReference type="EMBL" id="MFC3765698.1"/>
    </source>
</evidence>
<sequence>MPDDMDNDTRDTDADRRLAEITGELRLVLPVVSILFVFLITLPFTARFESLSRLDRTAYFIAFLSSAFSIVLLLGETAYHQLQNTNYDKAKLVSTASRQTITGMALLAIALPAVTFLVTDLLYRDQAAATITAGLAATVGFTWFILPLRRRRAQKNVTT</sequence>
<dbReference type="InterPro" id="IPR046291">
    <property type="entry name" value="DUF6328"/>
</dbReference>
<accession>A0ABV7YNJ9</accession>
<keyword evidence="1" id="KW-1133">Transmembrane helix</keyword>
<dbReference type="EMBL" id="JBHRZH010000042">
    <property type="protein sequence ID" value="MFC3765698.1"/>
    <property type="molecule type" value="Genomic_DNA"/>
</dbReference>
<keyword evidence="1" id="KW-0812">Transmembrane</keyword>
<gene>
    <name evidence="2" type="ORF">ACFOUW_33025</name>
</gene>
<dbReference type="Pfam" id="PF19853">
    <property type="entry name" value="DUF6328"/>
    <property type="match status" value="1"/>
</dbReference>
<protein>
    <submittedName>
        <fullName evidence="2">DUF6328 family protein</fullName>
    </submittedName>
</protein>
<keyword evidence="3" id="KW-1185">Reference proteome</keyword>
<organism evidence="2 3">
    <name type="scientific">Tenggerimyces flavus</name>
    <dbReference type="NCBI Taxonomy" id="1708749"/>
    <lineage>
        <taxon>Bacteria</taxon>
        <taxon>Bacillati</taxon>
        <taxon>Actinomycetota</taxon>
        <taxon>Actinomycetes</taxon>
        <taxon>Propionibacteriales</taxon>
        <taxon>Nocardioidaceae</taxon>
        <taxon>Tenggerimyces</taxon>
    </lineage>
</organism>
<feature type="transmembrane region" description="Helical" evidence="1">
    <location>
        <begin position="27"/>
        <end position="46"/>
    </location>
</feature>